<dbReference type="GO" id="GO:0016746">
    <property type="term" value="F:acyltransferase activity"/>
    <property type="evidence" value="ECO:0007669"/>
    <property type="project" value="UniProtKB-KW"/>
</dbReference>
<gene>
    <name evidence="2" type="ORF">ACINKY_08910</name>
</gene>
<dbReference type="EMBL" id="JBIYSL010000002">
    <property type="protein sequence ID" value="MFK0522317.1"/>
    <property type="molecule type" value="Genomic_DNA"/>
</dbReference>
<dbReference type="PROSITE" id="PS51186">
    <property type="entry name" value="GNAT"/>
    <property type="match status" value="1"/>
</dbReference>
<dbReference type="InterPro" id="IPR000182">
    <property type="entry name" value="GNAT_dom"/>
</dbReference>
<protein>
    <submittedName>
        <fullName evidence="2">GNAT family N-acetyltransferase</fullName>
        <ecNumber evidence="2">2.3.1.-</ecNumber>
    </submittedName>
</protein>
<dbReference type="Pfam" id="PF00583">
    <property type="entry name" value="Acetyltransf_1"/>
    <property type="match status" value="1"/>
</dbReference>
<organism evidence="2 3">
    <name type="scientific">Paenibacillus illinoisensis</name>
    <dbReference type="NCBI Taxonomy" id="59845"/>
    <lineage>
        <taxon>Bacteria</taxon>
        <taxon>Bacillati</taxon>
        <taxon>Bacillota</taxon>
        <taxon>Bacilli</taxon>
        <taxon>Bacillales</taxon>
        <taxon>Paenibacillaceae</taxon>
        <taxon>Paenibacillus</taxon>
    </lineage>
</organism>
<dbReference type="EC" id="2.3.1.-" evidence="2"/>
<keyword evidence="2" id="KW-0808">Transferase</keyword>
<proteinExistence type="predicted"/>
<dbReference type="Proteomes" id="UP001618531">
    <property type="component" value="Unassembled WGS sequence"/>
</dbReference>
<accession>A0ABW8HTH9</accession>
<dbReference type="RefSeq" id="WP_402875370.1">
    <property type="nucleotide sequence ID" value="NZ_JBIYSL010000002.1"/>
</dbReference>
<reference evidence="2 3" key="1">
    <citation type="submission" date="2024-11" db="EMBL/GenBank/DDBJ databases">
        <title>Identification and Characterization of a Novel Fosfomycin Bacillithiol Transferase FosB8 in Paenibacillus illinoisensis.</title>
        <authorList>
            <person name="Lu W."/>
        </authorList>
    </citation>
    <scope>NUCLEOTIDE SEQUENCE [LARGE SCALE GENOMIC DNA]</scope>
    <source>
        <strain evidence="2 3">WP77</strain>
    </source>
</reference>
<evidence type="ECO:0000313" key="3">
    <source>
        <dbReference type="Proteomes" id="UP001618531"/>
    </source>
</evidence>
<comment type="caution">
    <text evidence="2">The sequence shown here is derived from an EMBL/GenBank/DDBJ whole genome shotgun (WGS) entry which is preliminary data.</text>
</comment>
<keyword evidence="3" id="KW-1185">Reference proteome</keyword>
<feature type="domain" description="N-acetyltransferase" evidence="1">
    <location>
        <begin position="1"/>
        <end position="71"/>
    </location>
</feature>
<sequence>MEPYFWGSGYGKDLIIKALSFCVDNEFNKVILWTNKELETARLIYQKFGFKLKRTQRSILSNKVLLEEQWELELKDFHL</sequence>
<dbReference type="InterPro" id="IPR016181">
    <property type="entry name" value="Acyl_CoA_acyltransferase"/>
</dbReference>
<dbReference type="Gene3D" id="3.40.630.30">
    <property type="match status" value="1"/>
</dbReference>
<name>A0ABW8HTH9_9BACL</name>
<evidence type="ECO:0000259" key="1">
    <source>
        <dbReference type="PROSITE" id="PS51186"/>
    </source>
</evidence>
<keyword evidence="2" id="KW-0012">Acyltransferase</keyword>
<evidence type="ECO:0000313" key="2">
    <source>
        <dbReference type="EMBL" id="MFK0522317.1"/>
    </source>
</evidence>
<dbReference type="SUPFAM" id="SSF55729">
    <property type="entry name" value="Acyl-CoA N-acyltransferases (Nat)"/>
    <property type="match status" value="1"/>
</dbReference>